<evidence type="ECO:0000313" key="13">
    <source>
        <dbReference type="Proteomes" id="UP000836841"/>
    </source>
</evidence>
<dbReference type="InterPro" id="IPR000528">
    <property type="entry name" value="Plant_nsLTP"/>
</dbReference>
<dbReference type="CDD" id="cd00010">
    <property type="entry name" value="AAI_LTSS"/>
    <property type="match status" value="1"/>
</dbReference>
<evidence type="ECO:0000256" key="6">
    <source>
        <dbReference type="ARBA" id="ARBA00023136"/>
    </source>
</evidence>
<dbReference type="SUPFAM" id="SSF47699">
    <property type="entry name" value="Bifunctional inhibitor/lipid-transfer protein/seed storage 2S albumin"/>
    <property type="match status" value="1"/>
</dbReference>
<keyword evidence="3" id="KW-1003">Cell membrane</keyword>
<dbReference type="FunFam" id="1.10.110.10:FF:000001">
    <property type="entry name" value="Bifunctional inhibitor/lipid-transfer protein/seed storage 2S albumin superfamily protein"/>
    <property type="match status" value="1"/>
</dbReference>
<evidence type="ECO:0000256" key="9">
    <source>
        <dbReference type="ARBA" id="ARBA00023288"/>
    </source>
</evidence>
<dbReference type="Gene3D" id="1.10.110.10">
    <property type="entry name" value="Plant lipid-transfer and hydrophobic proteins"/>
    <property type="match status" value="1"/>
</dbReference>
<dbReference type="PANTHER" id="PTHR33044">
    <property type="entry name" value="BIFUNCTIONAL INHIBITOR/LIPID-TRANSFER PROTEIN/SEED STORAGE 2S ALBUMIN SUPERFAMILY PROTEIN-RELATED"/>
    <property type="match status" value="1"/>
</dbReference>
<keyword evidence="5 10" id="KW-0732">Signal</keyword>
<organism evidence="12 13">
    <name type="scientific">Thlaspi arvense</name>
    <name type="common">Field penny-cress</name>
    <dbReference type="NCBI Taxonomy" id="13288"/>
    <lineage>
        <taxon>Eukaryota</taxon>
        <taxon>Viridiplantae</taxon>
        <taxon>Streptophyta</taxon>
        <taxon>Embryophyta</taxon>
        <taxon>Tracheophyta</taxon>
        <taxon>Spermatophyta</taxon>
        <taxon>Magnoliopsida</taxon>
        <taxon>eudicotyledons</taxon>
        <taxon>Gunneridae</taxon>
        <taxon>Pentapetalae</taxon>
        <taxon>rosids</taxon>
        <taxon>malvids</taxon>
        <taxon>Brassicales</taxon>
        <taxon>Brassicaceae</taxon>
        <taxon>Thlaspideae</taxon>
        <taxon>Thlaspi</taxon>
    </lineage>
</organism>
<name>A0AAU9SXY5_THLAR</name>
<evidence type="ECO:0000259" key="11">
    <source>
        <dbReference type="SMART" id="SM00499"/>
    </source>
</evidence>
<evidence type="ECO:0000313" key="12">
    <source>
        <dbReference type="EMBL" id="CAH2073433.1"/>
    </source>
</evidence>
<gene>
    <name evidence="12" type="ORF">TAV2_LOCUS19099</name>
</gene>
<evidence type="ECO:0000256" key="10">
    <source>
        <dbReference type="SAM" id="SignalP"/>
    </source>
</evidence>
<dbReference type="GO" id="GO:0006869">
    <property type="term" value="P:lipid transport"/>
    <property type="evidence" value="ECO:0007669"/>
    <property type="project" value="InterPro"/>
</dbReference>
<comment type="subcellular location">
    <subcellularLocation>
        <location evidence="1">Cell membrane</location>
        <topology evidence="1">Lipid-anchor</topology>
        <topology evidence="1">GPI-anchor</topology>
    </subcellularLocation>
</comment>
<feature type="signal peptide" evidence="10">
    <location>
        <begin position="1"/>
        <end position="26"/>
    </location>
</feature>
<dbReference type="Pfam" id="PF14368">
    <property type="entry name" value="LTP_2"/>
    <property type="match status" value="1"/>
</dbReference>
<evidence type="ECO:0000256" key="7">
    <source>
        <dbReference type="ARBA" id="ARBA00023157"/>
    </source>
</evidence>
<evidence type="ECO:0000256" key="2">
    <source>
        <dbReference type="ARBA" id="ARBA00009748"/>
    </source>
</evidence>
<comment type="similarity">
    <text evidence="2">Belongs to the plant LTP family.</text>
</comment>
<keyword evidence="7" id="KW-1015">Disulfide bond</keyword>
<dbReference type="Proteomes" id="UP000836841">
    <property type="component" value="Chromosome 6"/>
</dbReference>
<protein>
    <recommendedName>
        <fullName evidence="11">Bifunctional inhibitor/plant lipid transfer protein/seed storage helical domain-containing protein</fullName>
    </recommendedName>
</protein>
<dbReference type="EMBL" id="OU466862">
    <property type="protein sequence ID" value="CAH2073433.1"/>
    <property type="molecule type" value="Genomic_DNA"/>
</dbReference>
<keyword evidence="8" id="KW-0325">Glycoprotein</keyword>
<keyword evidence="6" id="KW-0472">Membrane</keyword>
<dbReference type="InterPro" id="IPR036312">
    <property type="entry name" value="Bifun_inhib/LTP/seed_sf"/>
</dbReference>
<evidence type="ECO:0000256" key="8">
    <source>
        <dbReference type="ARBA" id="ARBA00023180"/>
    </source>
</evidence>
<keyword evidence="9" id="KW-0449">Lipoprotein</keyword>
<keyword evidence="13" id="KW-1185">Reference proteome</keyword>
<dbReference type="InterPro" id="IPR043325">
    <property type="entry name" value="LTSS"/>
</dbReference>
<dbReference type="GO" id="GO:0098552">
    <property type="term" value="C:side of membrane"/>
    <property type="evidence" value="ECO:0007669"/>
    <property type="project" value="UniProtKB-KW"/>
</dbReference>
<dbReference type="AlphaFoldDB" id="A0AAU9SXY5"/>
<evidence type="ECO:0000256" key="5">
    <source>
        <dbReference type="ARBA" id="ARBA00022729"/>
    </source>
</evidence>
<reference evidence="12 13" key="1">
    <citation type="submission" date="2022-03" db="EMBL/GenBank/DDBJ databases">
        <authorList>
            <person name="Nunn A."/>
            <person name="Chopra R."/>
            <person name="Nunn A."/>
            <person name="Contreras Garrido A."/>
        </authorList>
    </citation>
    <scope>NUCLEOTIDE SEQUENCE [LARGE SCALE GENOMIC DNA]</scope>
</reference>
<proteinExistence type="inferred from homology"/>
<dbReference type="SMART" id="SM00499">
    <property type="entry name" value="AAI"/>
    <property type="match status" value="1"/>
</dbReference>
<feature type="domain" description="Bifunctional inhibitor/plant lipid transfer protein/seed storage helical" evidence="11">
    <location>
        <begin position="32"/>
        <end position="110"/>
    </location>
</feature>
<keyword evidence="4" id="KW-0336">GPI-anchor</keyword>
<dbReference type="InterPro" id="IPR016140">
    <property type="entry name" value="Bifunc_inhib/LTP/seed_store"/>
</dbReference>
<dbReference type="GO" id="GO:0005886">
    <property type="term" value="C:plasma membrane"/>
    <property type="evidence" value="ECO:0007669"/>
    <property type="project" value="UniProtKB-SubCell"/>
</dbReference>
<accession>A0AAU9SXY5</accession>
<evidence type="ECO:0000256" key="3">
    <source>
        <dbReference type="ARBA" id="ARBA00022475"/>
    </source>
</evidence>
<evidence type="ECO:0000256" key="1">
    <source>
        <dbReference type="ARBA" id="ARBA00004609"/>
    </source>
</evidence>
<evidence type="ECO:0000256" key="4">
    <source>
        <dbReference type="ARBA" id="ARBA00022622"/>
    </source>
</evidence>
<dbReference type="PRINTS" id="PR00382">
    <property type="entry name" value="LIPIDTRNSFER"/>
</dbReference>
<dbReference type="GO" id="GO:0008289">
    <property type="term" value="F:lipid binding"/>
    <property type="evidence" value="ECO:0007669"/>
    <property type="project" value="InterPro"/>
</dbReference>
<sequence length="143" mass="14639">MAVFSAATSLLVLFLSISSPFVHVDSAPAVDCSTVVLSMVNCVAFVTIGGKDDQPSASCCSGLKKVLDVNPECLCEGLKNSDSLGVKVNVTKAATLPALCKLTAPPVSACACQIFSLCFSDFVFLFLLLFAVSGTPPASAPGT</sequence>
<feature type="chain" id="PRO_5043695421" description="Bifunctional inhibitor/plant lipid transfer protein/seed storage helical domain-containing protein" evidence="10">
    <location>
        <begin position="27"/>
        <end position="143"/>
    </location>
</feature>